<evidence type="ECO:0000313" key="2">
    <source>
        <dbReference type="EMBL" id="MBD2705431.1"/>
    </source>
</evidence>
<feature type="domain" description="Effector-associated" evidence="1">
    <location>
        <begin position="769"/>
        <end position="851"/>
    </location>
</feature>
<comment type="caution">
    <text evidence="2">The sequence shown here is derived from an EMBL/GenBank/DDBJ whole genome shotgun (WGS) entry which is preliminary data.</text>
</comment>
<proteinExistence type="predicted"/>
<organism evidence="2 3">
    <name type="scientific">Spirosoma profusum</name>
    <dbReference type="NCBI Taxonomy" id="2771354"/>
    <lineage>
        <taxon>Bacteria</taxon>
        <taxon>Pseudomonadati</taxon>
        <taxon>Bacteroidota</taxon>
        <taxon>Cytophagia</taxon>
        <taxon>Cytophagales</taxon>
        <taxon>Cytophagaceae</taxon>
        <taxon>Spirosoma</taxon>
    </lineage>
</organism>
<gene>
    <name evidence="2" type="ORF">IC229_32775</name>
</gene>
<sequence>MSVVSTLQIHQAYFGAVNGTSHGQLVSSLTDTYLRSFLSGITDRPEALPTGFEISPYLSATTYRSYYILWRTWPDNEAKRLGMVFTHVLILPVQDLPRIPELSSVLSLLLDNPLSVAQQPTSLGPLSLSAIDHQKKEPVSAVPESWLTIINQLIDWHPGLLPIFVSGEAGQFQKLLEDLWRGLPGTLRGLLGFGIRFTPPNKPSSALPMLVYIPVELEDKWRSKQITKLDTNLVKAPEAPIEQLILNGQLGRDFLEFINNLDLSLENFRALNLCQRAYVQFKSLQPSELDAGKSLALLRSLRQLQPDPNKAVEIKRSTIKLLAEALPVVGVKEAMGLRNLPLTAFPPEGQLLGVALEQIVTDIIKAPKPNEDLQKNLLGYLVDTNAEIIEPWWRQTALKAFEQSVVQDSIHTAKVIWLGVTQTETIRDYVLSTVPNTGDWEQILSKTIPRSLLIIEADSVTSFCVRRDWWDLFAETVAVAFKPVEALRRQVEAEKQLNISISPRVGKLVKRLSDSELVDIAVELTHNQLLELAGEVCGRDPKQLLPMDVHMQSWRTIWSVSLTYTNSITAGLSNPKEAISTFLTELAYGRARDSQPLELIAASTYANILDLPERTIIWNRLPPKLLPKFVATTLDALVEEILAGKWTGTIEPILMEKARSIEFIGKFLGQKWNEPAAVLSVNDVLHNLSDNYLRDYINNLSAINGIIAARLGKLVYLNNWDSSARALLSKAKSNTDFRPALYECTSMFNLLTKFINHQLFGHQATSIEAWYALEELLADLYEEGPDGEYKIWKKAGGDVTKFSNAQSRRAQWTEAIRLLRYGGGGKKISAESLIKAALDDYKDNSNLKALASLKHLFQS</sequence>
<name>A0A927AW24_9BACT</name>
<dbReference type="InterPro" id="IPR045430">
    <property type="entry name" value="EAD1"/>
</dbReference>
<dbReference type="Pfam" id="PF20012">
    <property type="entry name" value="GAP1-N1"/>
    <property type="match status" value="1"/>
</dbReference>
<reference evidence="2" key="1">
    <citation type="submission" date="2020-09" db="EMBL/GenBank/DDBJ databases">
        <authorList>
            <person name="Kim M.K."/>
        </authorList>
    </citation>
    <scope>NUCLEOTIDE SEQUENCE</scope>
    <source>
        <strain evidence="2">BT702</strain>
    </source>
</reference>
<protein>
    <recommendedName>
        <fullName evidence="1">Effector-associated domain-containing protein</fullName>
    </recommendedName>
</protein>
<dbReference type="Pfam" id="PF19955">
    <property type="entry name" value="EAD1"/>
    <property type="match status" value="1"/>
</dbReference>
<dbReference type="EMBL" id="JACWZY010000056">
    <property type="protein sequence ID" value="MBD2705431.1"/>
    <property type="molecule type" value="Genomic_DNA"/>
</dbReference>
<dbReference type="AlphaFoldDB" id="A0A927AW24"/>
<keyword evidence="3" id="KW-1185">Reference proteome</keyword>
<accession>A0A927AW24</accession>
<evidence type="ECO:0000313" key="3">
    <source>
        <dbReference type="Proteomes" id="UP000598820"/>
    </source>
</evidence>
<evidence type="ECO:0000259" key="1">
    <source>
        <dbReference type="Pfam" id="PF19955"/>
    </source>
</evidence>
<dbReference type="Proteomes" id="UP000598820">
    <property type="component" value="Unassembled WGS sequence"/>
</dbReference>
<dbReference type="RefSeq" id="WP_190892828.1">
    <property type="nucleotide sequence ID" value="NZ_JACWZY010000056.1"/>
</dbReference>